<gene>
    <name evidence="1" type="ORF">HD842_001730</name>
</gene>
<sequence length="72" mass="7985">MKPLHAQDILPRVASVSELRSNADQRDVVTRGIATLSELGVVPAVEYLKSNGVRPKVIERVLLEPERRRALA</sequence>
<name>A0A7X0CE31_9BURK</name>
<accession>A0A7X0CE31</accession>
<organism evidence="1 2">
    <name type="scientific">Massilia aurea</name>
    <dbReference type="NCBI Taxonomy" id="373040"/>
    <lineage>
        <taxon>Bacteria</taxon>
        <taxon>Pseudomonadati</taxon>
        <taxon>Pseudomonadota</taxon>
        <taxon>Betaproteobacteria</taxon>
        <taxon>Burkholderiales</taxon>
        <taxon>Oxalobacteraceae</taxon>
        <taxon>Telluria group</taxon>
        <taxon>Massilia</taxon>
    </lineage>
</organism>
<comment type="caution">
    <text evidence="1">The sequence shown here is derived from an EMBL/GenBank/DDBJ whole genome shotgun (WGS) entry which is preliminary data.</text>
</comment>
<dbReference type="Proteomes" id="UP000540787">
    <property type="component" value="Unassembled WGS sequence"/>
</dbReference>
<evidence type="ECO:0000313" key="2">
    <source>
        <dbReference type="Proteomes" id="UP000540787"/>
    </source>
</evidence>
<dbReference type="RefSeq" id="WP_183553158.1">
    <property type="nucleotide sequence ID" value="NZ_JACHBX010000001.1"/>
</dbReference>
<evidence type="ECO:0000313" key="1">
    <source>
        <dbReference type="EMBL" id="MBB6133619.1"/>
    </source>
</evidence>
<reference evidence="1 2" key="1">
    <citation type="submission" date="2020-08" db="EMBL/GenBank/DDBJ databases">
        <title>The Agave Microbiome: Exploring the role of microbial communities in plant adaptations to desert environments.</title>
        <authorList>
            <person name="Partida-Martinez L.P."/>
        </authorList>
    </citation>
    <scope>NUCLEOTIDE SEQUENCE [LARGE SCALE GENOMIC DNA]</scope>
    <source>
        <strain evidence="1 2">AT3.2</strain>
    </source>
</reference>
<dbReference type="EMBL" id="JACHBX010000001">
    <property type="protein sequence ID" value="MBB6133619.1"/>
    <property type="molecule type" value="Genomic_DNA"/>
</dbReference>
<keyword evidence="2" id="KW-1185">Reference proteome</keyword>
<protein>
    <submittedName>
        <fullName evidence="1">Uncharacterized protein</fullName>
    </submittedName>
</protein>
<dbReference type="AlphaFoldDB" id="A0A7X0CE31"/>
<proteinExistence type="predicted"/>